<name>A0A4R3L9C4_9BACL</name>
<reference evidence="2 3" key="1">
    <citation type="submission" date="2019-03" db="EMBL/GenBank/DDBJ databases">
        <title>Genomic Encyclopedia of Type Strains, Phase IV (KMG-IV): sequencing the most valuable type-strain genomes for metagenomic binning, comparative biology and taxonomic classification.</title>
        <authorList>
            <person name="Goeker M."/>
        </authorList>
    </citation>
    <scope>NUCLEOTIDE SEQUENCE [LARGE SCALE GENOMIC DNA]</scope>
    <source>
        <strain evidence="2 3">DSM 45707</strain>
    </source>
</reference>
<gene>
    <name evidence="2" type="ORF">EDD58_10154</name>
</gene>
<dbReference type="InterPro" id="IPR011008">
    <property type="entry name" value="Dimeric_a/b-barrel"/>
</dbReference>
<keyword evidence="3" id="KW-1185">Reference proteome</keyword>
<protein>
    <submittedName>
        <fullName evidence="2">Uncharacterized protein DUF4937</fullName>
    </submittedName>
</protein>
<dbReference type="Proteomes" id="UP000294937">
    <property type="component" value="Unassembled WGS sequence"/>
</dbReference>
<dbReference type="InterPro" id="IPR032555">
    <property type="entry name" value="DUF4937"/>
</dbReference>
<dbReference type="SUPFAM" id="SSF54909">
    <property type="entry name" value="Dimeric alpha+beta barrel"/>
    <property type="match status" value="2"/>
</dbReference>
<dbReference type="RefSeq" id="WP_165875715.1">
    <property type="nucleotide sequence ID" value="NZ_SMAG01000001.1"/>
</dbReference>
<feature type="domain" description="DUF4937" evidence="1">
    <location>
        <begin position="2"/>
        <end position="90"/>
    </location>
</feature>
<dbReference type="EMBL" id="SMAG01000001">
    <property type="protein sequence ID" value="TCS96423.1"/>
    <property type="molecule type" value="Genomic_DNA"/>
</dbReference>
<accession>A0A4R3L9C4</accession>
<sequence length="216" mass="25312">MLIKWIVSTVSTQQKDTFHQCQRGWQEMNKAPGFIIQFGGWNLKNPEEACIVSMWENQDKYDQFMNIMHDQIYEKSGQSGTFEHLEVHLFEKWCNINGGRVEQVFVPCVQAGQTIRIADCLVKENHLEHYLMMQESVWNLGLGNAPGMVKGVFARSLTSLNRYLVLSCWRDQERYQIFAKRLLPELERWARSKEDLGSFQGKVFEIEQDWIIQSTV</sequence>
<dbReference type="Pfam" id="PF16291">
    <property type="entry name" value="DUF4937"/>
    <property type="match status" value="1"/>
</dbReference>
<evidence type="ECO:0000313" key="3">
    <source>
        <dbReference type="Proteomes" id="UP000294937"/>
    </source>
</evidence>
<organism evidence="2 3">
    <name type="scientific">Hazenella coriacea</name>
    <dbReference type="NCBI Taxonomy" id="1179467"/>
    <lineage>
        <taxon>Bacteria</taxon>
        <taxon>Bacillati</taxon>
        <taxon>Bacillota</taxon>
        <taxon>Bacilli</taxon>
        <taxon>Bacillales</taxon>
        <taxon>Thermoactinomycetaceae</taxon>
        <taxon>Hazenella</taxon>
    </lineage>
</organism>
<evidence type="ECO:0000313" key="2">
    <source>
        <dbReference type="EMBL" id="TCS96423.1"/>
    </source>
</evidence>
<proteinExistence type="predicted"/>
<evidence type="ECO:0000259" key="1">
    <source>
        <dbReference type="Pfam" id="PF16291"/>
    </source>
</evidence>
<dbReference type="AlphaFoldDB" id="A0A4R3L9C4"/>
<comment type="caution">
    <text evidence="2">The sequence shown here is derived from an EMBL/GenBank/DDBJ whole genome shotgun (WGS) entry which is preliminary data.</text>
</comment>